<evidence type="ECO:0000313" key="1">
    <source>
        <dbReference type="EMBL" id="CRL00422.1"/>
    </source>
</evidence>
<protein>
    <submittedName>
        <fullName evidence="1">CLUMA_CG013688, isoform A</fullName>
    </submittedName>
</protein>
<proteinExistence type="predicted"/>
<dbReference type="AlphaFoldDB" id="A0A1J1IMV5"/>
<organism evidence="1 2">
    <name type="scientific">Clunio marinus</name>
    <dbReference type="NCBI Taxonomy" id="568069"/>
    <lineage>
        <taxon>Eukaryota</taxon>
        <taxon>Metazoa</taxon>
        <taxon>Ecdysozoa</taxon>
        <taxon>Arthropoda</taxon>
        <taxon>Hexapoda</taxon>
        <taxon>Insecta</taxon>
        <taxon>Pterygota</taxon>
        <taxon>Neoptera</taxon>
        <taxon>Endopterygota</taxon>
        <taxon>Diptera</taxon>
        <taxon>Nematocera</taxon>
        <taxon>Chironomoidea</taxon>
        <taxon>Chironomidae</taxon>
        <taxon>Clunio</taxon>
    </lineage>
</organism>
<keyword evidence="2" id="KW-1185">Reference proteome</keyword>
<evidence type="ECO:0000313" key="2">
    <source>
        <dbReference type="Proteomes" id="UP000183832"/>
    </source>
</evidence>
<name>A0A1J1IMV5_9DIPT</name>
<gene>
    <name evidence="1" type="ORF">CLUMA_CG013688</name>
</gene>
<reference evidence="1 2" key="1">
    <citation type="submission" date="2015-04" db="EMBL/GenBank/DDBJ databases">
        <authorList>
            <person name="Syromyatnikov M.Y."/>
            <person name="Popov V.N."/>
        </authorList>
    </citation>
    <scope>NUCLEOTIDE SEQUENCE [LARGE SCALE GENOMIC DNA]</scope>
</reference>
<dbReference type="Proteomes" id="UP000183832">
    <property type="component" value="Unassembled WGS sequence"/>
</dbReference>
<accession>A0A1J1IMV5</accession>
<dbReference type="EMBL" id="CVRI01000054">
    <property type="protein sequence ID" value="CRL00422.1"/>
    <property type="molecule type" value="Genomic_DNA"/>
</dbReference>
<sequence length="73" mass="8480">MRESSKSRQQSLISTIVLERSIVNFIHISSSRITKFAIESANRVCKHIKCLLLLLKMSHVMNRNLERIQNQEA</sequence>